<dbReference type="Proteomes" id="UP000663854">
    <property type="component" value="Unassembled WGS sequence"/>
</dbReference>
<dbReference type="EMBL" id="CAJNOH010005287">
    <property type="protein sequence ID" value="CAF1394189.1"/>
    <property type="molecule type" value="Genomic_DNA"/>
</dbReference>
<feature type="domain" description="RNA 3'-terminal phosphate cyclase" evidence="1">
    <location>
        <begin position="1"/>
        <end position="36"/>
    </location>
</feature>
<proteinExistence type="predicted"/>
<evidence type="ECO:0000313" key="2">
    <source>
        <dbReference type="EMBL" id="CAF1394189.1"/>
    </source>
</evidence>
<keyword evidence="5" id="KW-1185">Reference proteome</keyword>
<evidence type="ECO:0000259" key="1">
    <source>
        <dbReference type="Pfam" id="PF01137"/>
    </source>
</evidence>
<gene>
    <name evidence="3" type="ORF">JXQ802_LOCUS50666</name>
    <name evidence="2" type="ORF">PYM288_LOCUS34489</name>
</gene>
<sequence length="51" mass="5633">MALAKGHSKIRCGPLSDRTKTAIYVVEHLTNVKFKITEIPSSNSTTIIECE</sequence>
<name>A0A815KJN1_9BILA</name>
<dbReference type="Proteomes" id="UP000663870">
    <property type="component" value="Unassembled WGS sequence"/>
</dbReference>
<comment type="caution">
    <text evidence="2">The sequence shown here is derived from an EMBL/GenBank/DDBJ whole genome shotgun (WGS) entry which is preliminary data.</text>
</comment>
<protein>
    <recommendedName>
        <fullName evidence="1">RNA 3'-terminal phosphate cyclase domain-containing protein</fullName>
    </recommendedName>
</protein>
<evidence type="ECO:0000313" key="4">
    <source>
        <dbReference type="Proteomes" id="UP000663854"/>
    </source>
</evidence>
<organism evidence="2 4">
    <name type="scientific">Rotaria sordida</name>
    <dbReference type="NCBI Taxonomy" id="392033"/>
    <lineage>
        <taxon>Eukaryota</taxon>
        <taxon>Metazoa</taxon>
        <taxon>Spiralia</taxon>
        <taxon>Gnathifera</taxon>
        <taxon>Rotifera</taxon>
        <taxon>Eurotatoria</taxon>
        <taxon>Bdelloidea</taxon>
        <taxon>Philodinida</taxon>
        <taxon>Philodinidae</taxon>
        <taxon>Rotaria</taxon>
    </lineage>
</organism>
<accession>A0A815KJN1</accession>
<reference evidence="2" key="1">
    <citation type="submission" date="2021-02" db="EMBL/GenBank/DDBJ databases">
        <authorList>
            <person name="Nowell W R."/>
        </authorList>
    </citation>
    <scope>NUCLEOTIDE SEQUENCE</scope>
</reference>
<dbReference type="Pfam" id="PF01137">
    <property type="entry name" value="RTC"/>
    <property type="match status" value="1"/>
</dbReference>
<evidence type="ECO:0000313" key="3">
    <source>
        <dbReference type="EMBL" id="CAF1621624.1"/>
    </source>
</evidence>
<feature type="non-terminal residue" evidence="2">
    <location>
        <position position="1"/>
    </location>
</feature>
<dbReference type="InterPro" id="IPR023797">
    <property type="entry name" value="RNA3'_phos_cyclase_dom"/>
</dbReference>
<dbReference type="AlphaFoldDB" id="A0A815KJN1"/>
<dbReference type="EMBL" id="CAJNOL010006773">
    <property type="protein sequence ID" value="CAF1621624.1"/>
    <property type="molecule type" value="Genomic_DNA"/>
</dbReference>
<evidence type="ECO:0000313" key="5">
    <source>
        <dbReference type="Proteomes" id="UP000663870"/>
    </source>
</evidence>